<evidence type="ECO:0000313" key="3">
    <source>
        <dbReference type="Ensembl" id="ENSSSCP00040002401.1"/>
    </source>
</evidence>
<dbReference type="InterPro" id="IPR007110">
    <property type="entry name" value="Ig-like_dom"/>
</dbReference>
<dbReference type="InterPro" id="IPR003598">
    <property type="entry name" value="Ig_sub2"/>
</dbReference>
<dbReference type="InterPro" id="IPR036179">
    <property type="entry name" value="Ig-like_dom_sf"/>
</dbReference>
<dbReference type="AlphaFoldDB" id="A0A8D1BMU1"/>
<dbReference type="SUPFAM" id="SSF48726">
    <property type="entry name" value="Immunoglobulin"/>
    <property type="match status" value="1"/>
</dbReference>
<dbReference type="PROSITE" id="PS50835">
    <property type="entry name" value="IG_LIKE"/>
    <property type="match status" value="1"/>
</dbReference>
<reference evidence="3" key="1">
    <citation type="submission" date="2025-08" db="UniProtKB">
        <authorList>
            <consortium name="Ensembl"/>
        </authorList>
    </citation>
    <scope>IDENTIFICATION</scope>
</reference>
<accession>A0A8D1BMU1</accession>
<dbReference type="SMART" id="SM00408">
    <property type="entry name" value="IGc2"/>
    <property type="match status" value="1"/>
</dbReference>
<keyword evidence="1" id="KW-0393">Immunoglobulin domain</keyword>
<protein>
    <recommendedName>
        <fullName evidence="2">Ig-like domain-containing protein</fullName>
    </recommendedName>
</protein>
<dbReference type="FunFam" id="2.60.40.10:FF:000242">
    <property type="entry name" value="Inactive tyrosine-protein kinase transmembrane receptor ROR1"/>
    <property type="match status" value="1"/>
</dbReference>
<dbReference type="PANTHER" id="PTHR10075:SF108">
    <property type="entry name" value="NEUROPLASTIN"/>
    <property type="match status" value="1"/>
</dbReference>
<feature type="domain" description="Ig-like" evidence="2">
    <location>
        <begin position="44"/>
        <end position="139"/>
    </location>
</feature>
<evidence type="ECO:0000256" key="1">
    <source>
        <dbReference type="ARBA" id="ARBA00023319"/>
    </source>
</evidence>
<dbReference type="Ensembl" id="ENSSSCT00040006098.1">
    <property type="protein sequence ID" value="ENSSSCP00040002401.1"/>
    <property type="gene ID" value="ENSSSCG00040004582.1"/>
</dbReference>
<evidence type="ECO:0000259" key="2">
    <source>
        <dbReference type="PROSITE" id="PS50835"/>
    </source>
</evidence>
<dbReference type="Gene3D" id="2.60.40.10">
    <property type="entry name" value="Immunoglobulins"/>
    <property type="match status" value="1"/>
</dbReference>
<name>A0A8D1BMU1_PIG</name>
<evidence type="ECO:0000313" key="4">
    <source>
        <dbReference type="Proteomes" id="UP000694722"/>
    </source>
</evidence>
<dbReference type="SMART" id="SM00409">
    <property type="entry name" value="IG"/>
    <property type="match status" value="1"/>
</dbReference>
<dbReference type="InterPro" id="IPR003599">
    <property type="entry name" value="Ig_sub"/>
</dbReference>
<proteinExistence type="predicted"/>
<organism evidence="3 4">
    <name type="scientific">Sus scrofa</name>
    <name type="common">Pig</name>
    <dbReference type="NCBI Taxonomy" id="9823"/>
    <lineage>
        <taxon>Eukaryota</taxon>
        <taxon>Metazoa</taxon>
        <taxon>Chordata</taxon>
        <taxon>Craniata</taxon>
        <taxon>Vertebrata</taxon>
        <taxon>Euteleostomi</taxon>
        <taxon>Mammalia</taxon>
        <taxon>Eutheria</taxon>
        <taxon>Laurasiatheria</taxon>
        <taxon>Artiodactyla</taxon>
        <taxon>Suina</taxon>
        <taxon>Suidae</taxon>
        <taxon>Sus</taxon>
    </lineage>
</organism>
<dbReference type="PANTHER" id="PTHR10075">
    <property type="entry name" value="BASIGIN RELATED"/>
    <property type="match status" value="1"/>
</dbReference>
<dbReference type="InterPro" id="IPR013098">
    <property type="entry name" value="Ig_I-set"/>
</dbReference>
<dbReference type="Pfam" id="PF07679">
    <property type="entry name" value="I-set"/>
    <property type="match status" value="1"/>
</dbReference>
<dbReference type="Proteomes" id="UP000694722">
    <property type="component" value="Unplaced"/>
</dbReference>
<dbReference type="InterPro" id="IPR013783">
    <property type="entry name" value="Ig-like_fold"/>
</dbReference>
<sequence>VPFVGDVPFKMPPITMVTCCLVSQAKEGCDVPYGESMCVCDKLPSDTSYMDVGYFLNFLEPVNNITIVQGQTAILHCKVAGNPPPSVRWLKNDAPVVQEPRRVIIRKTEYGSRLRIQDLDTTDTGYYQCVATNGVKTITATGVLFVRLGESPPVGEAGHA</sequence>